<evidence type="ECO:0000256" key="5">
    <source>
        <dbReference type="ARBA" id="ARBA00022989"/>
    </source>
</evidence>
<evidence type="ECO:0000313" key="11">
    <source>
        <dbReference type="Proteomes" id="UP001549031"/>
    </source>
</evidence>
<evidence type="ECO:0000256" key="8">
    <source>
        <dbReference type="SAM" id="Phobius"/>
    </source>
</evidence>
<dbReference type="Proteomes" id="UP001549031">
    <property type="component" value="Unassembled WGS sequence"/>
</dbReference>
<evidence type="ECO:0000313" key="10">
    <source>
        <dbReference type="EMBL" id="MET3587690.1"/>
    </source>
</evidence>
<evidence type="ECO:0000256" key="3">
    <source>
        <dbReference type="ARBA" id="ARBA00022519"/>
    </source>
</evidence>
<protein>
    <submittedName>
        <fullName evidence="10">TRAP-type C4-dicarboxylate transport system permease large subunit</fullName>
    </submittedName>
</protein>
<evidence type="ECO:0000259" key="9">
    <source>
        <dbReference type="Pfam" id="PF06808"/>
    </source>
</evidence>
<accession>A0ABV2HAV9</accession>
<keyword evidence="7" id="KW-0813">Transport</keyword>
<evidence type="ECO:0000256" key="2">
    <source>
        <dbReference type="ARBA" id="ARBA00022475"/>
    </source>
</evidence>
<feature type="transmembrane region" description="Helical" evidence="8">
    <location>
        <begin position="24"/>
        <end position="51"/>
    </location>
</feature>
<feature type="transmembrane region" description="Helical" evidence="8">
    <location>
        <begin position="63"/>
        <end position="88"/>
    </location>
</feature>
<keyword evidence="2" id="KW-1003">Cell membrane</keyword>
<evidence type="ECO:0000256" key="1">
    <source>
        <dbReference type="ARBA" id="ARBA00004429"/>
    </source>
</evidence>
<keyword evidence="5 8" id="KW-1133">Transmembrane helix</keyword>
<keyword evidence="3 7" id="KW-0997">Cell inner membrane</keyword>
<comment type="subcellular location">
    <subcellularLocation>
        <location evidence="1 7">Cell inner membrane</location>
        <topology evidence="1 7">Multi-pass membrane protein</topology>
    </subcellularLocation>
</comment>
<comment type="function">
    <text evidence="7">Part of the tripartite ATP-independent periplasmic (TRAP) transport system.</text>
</comment>
<reference evidence="10 11" key="1">
    <citation type="submission" date="2024-06" db="EMBL/GenBank/DDBJ databases">
        <title>Genomic Encyclopedia of Type Strains, Phase IV (KMG-IV): sequencing the most valuable type-strain genomes for metagenomic binning, comparative biology and taxonomic classification.</title>
        <authorList>
            <person name="Goeker M."/>
        </authorList>
    </citation>
    <scope>NUCLEOTIDE SEQUENCE [LARGE SCALE GENOMIC DNA]</scope>
    <source>
        <strain evidence="10 11">DSM 105042</strain>
    </source>
</reference>
<feature type="domain" description="TRAP C4-dicarboxylate transport system permease DctM subunit" evidence="9">
    <location>
        <begin position="1"/>
        <end position="124"/>
    </location>
</feature>
<dbReference type="InterPro" id="IPR004681">
    <property type="entry name" value="TRAP_DctM"/>
</dbReference>
<keyword evidence="4 8" id="KW-0812">Transmembrane</keyword>
<dbReference type="PANTHER" id="PTHR33362">
    <property type="entry name" value="SIALIC ACID TRAP TRANSPORTER PERMEASE PROTEIN SIAT-RELATED"/>
    <property type="match status" value="1"/>
</dbReference>
<organism evidence="10 11">
    <name type="scientific">Pseudorhizobium tarimense</name>
    <dbReference type="NCBI Taxonomy" id="1079109"/>
    <lineage>
        <taxon>Bacteria</taxon>
        <taxon>Pseudomonadati</taxon>
        <taxon>Pseudomonadota</taxon>
        <taxon>Alphaproteobacteria</taxon>
        <taxon>Hyphomicrobiales</taxon>
        <taxon>Rhizobiaceae</taxon>
        <taxon>Rhizobium/Agrobacterium group</taxon>
        <taxon>Pseudorhizobium</taxon>
    </lineage>
</organism>
<dbReference type="Pfam" id="PF06808">
    <property type="entry name" value="DctM"/>
    <property type="match status" value="1"/>
</dbReference>
<dbReference type="EMBL" id="JBEPLJ010000015">
    <property type="protein sequence ID" value="MET3587690.1"/>
    <property type="molecule type" value="Genomic_DNA"/>
</dbReference>
<sequence length="137" mass="14828">MTIENIPDSLRVMLTGWDLSPTGFLILVNVILLVLGCLLEGTAILLIIVPVFIPTAQALGIDLVHFGVVVVVNIMLGLVTPPYGLLLFIVAKISGAPIKNIIVDAAPFLFWMVVCLAFITFVPDAVLWLPRLFGYQG</sequence>
<evidence type="ECO:0000256" key="6">
    <source>
        <dbReference type="ARBA" id="ARBA00023136"/>
    </source>
</evidence>
<dbReference type="PANTHER" id="PTHR33362:SF5">
    <property type="entry name" value="C4-DICARBOXYLATE TRAP TRANSPORTER LARGE PERMEASE PROTEIN DCTM"/>
    <property type="match status" value="1"/>
</dbReference>
<keyword evidence="11" id="KW-1185">Reference proteome</keyword>
<dbReference type="InterPro" id="IPR010656">
    <property type="entry name" value="DctM"/>
</dbReference>
<evidence type="ECO:0000256" key="7">
    <source>
        <dbReference type="RuleBase" id="RU369079"/>
    </source>
</evidence>
<gene>
    <name evidence="10" type="ORF">ABID21_003818</name>
</gene>
<evidence type="ECO:0000256" key="4">
    <source>
        <dbReference type="ARBA" id="ARBA00022692"/>
    </source>
</evidence>
<name>A0ABV2HAV9_9HYPH</name>
<proteinExistence type="predicted"/>
<keyword evidence="6 8" id="KW-0472">Membrane</keyword>
<feature type="transmembrane region" description="Helical" evidence="8">
    <location>
        <begin position="108"/>
        <end position="129"/>
    </location>
</feature>
<comment type="caution">
    <text evidence="10">The sequence shown here is derived from an EMBL/GenBank/DDBJ whole genome shotgun (WGS) entry which is preliminary data.</text>
</comment>
<dbReference type="RefSeq" id="WP_354532413.1">
    <property type="nucleotide sequence ID" value="NZ_JBEPLJ010000015.1"/>
</dbReference>